<gene>
    <name evidence="3" type="ORF">I9W95_16130</name>
</gene>
<dbReference type="EMBL" id="JAEDAH010000099">
    <property type="protein sequence ID" value="MCA6065129.1"/>
    <property type="molecule type" value="Genomic_DNA"/>
</dbReference>
<feature type="coiled-coil region" evidence="1">
    <location>
        <begin position="21"/>
        <end position="48"/>
    </location>
</feature>
<organism evidence="3 4">
    <name type="scientific">Thalassolituus marinus</name>
    <dbReference type="NCBI Taxonomy" id="671053"/>
    <lineage>
        <taxon>Bacteria</taxon>
        <taxon>Pseudomonadati</taxon>
        <taxon>Pseudomonadota</taxon>
        <taxon>Gammaproteobacteria</taxon>
        <taxon>Oceanospirillales</taxon>
        <taxon>Oceanospirillaceae</taxon>
        <taxon>Thalassolituus</taxon>
    </lineage>
</organism>
<evidence type="ECO:0000256" key="2">
    <source>
        <dbReference type="SAM" id="SignalP"/>
    </source>
</evidence>
<keyword evidence="2" id="KW-0732">Signal</keyword>
<dbReference type="SUPFAM" id="SSF56935">
    <property type="entry name" value="Porins"/>
    <property type="match status" value="1"/>
</dbReference>
<dbReference type="RefSeq" id="WP_225676769.1">
    <property type="nucleotide sequence ID" value="NZ_JAEDAH010000099.1"/>
</dbReference>
<dbReference type="Proteomes" id="UP000714380">
    <property type="component" value="Unassembled WGS sequence"/>
</dbReference>
<dbReference type="Gene3D" id="2.40.160.10">
    <property type="entry name" value="Porin"/>
    <property type="match status" value="1"/>
</dbReference>
<feature type="chain" id="PRO_5046190233" evidence="2">
    <location>
        <begin position="22"/>
        <end position="375"/>
    </location>
</feature>
<feature type="signal peptide" evidence="2">
    <location>
        <begin position="1"/>
        <end position="21"/>
    </location>
</feature>
<comment type="caution">
    <text evidence="3">The sequence shown here is derived from an EMBL/GenBank/DDBJ whole genome shotgun (WGS) entry which is preliminary data.</text>
</comment>
<name>A0ABS7ZTU5_9GAMM</name>
<dbReference type="InterPro" id="IPR023614">
    <property type="entry name" value="Porin_dom_sf"/>
</dbReference>
<keyword evidence="4" id="KW-1185">Reference proteome</keyword>
<protein>
    <submittedName>
        <fullName evidence="3">Porin</fullName>
    </submittedName>
</protein>
<keyword evidence="1" id="KW-0175">Coiled coil</keyword>
<evidence type="ECO:0000256" key="1">
    <source>
        <dbReference type="SAM" id="Coils"/>
    </source>
</evidence>
<evidence type="ECO:0000313" key="3">
    <source>
        <dbReference type="EMBL" id="MCA6065129.1"/>
    </source>
</evidence>
<accession>A0ABS7ZTU5</accession>
<sequence length="375" mass="40851">MQNRDIRFLPALALTAAVASANVAASETDELRAEMQALKQQLAALADAVESAPQDAHQSRVSLGGYGEMHLNLNNGDDNEIDFHRFVLFLGAELSESTRFFAELELEHSLAGDGKPGEIELEQAYLEQDIRPGMRAKAGLFLLPVGLLNETHEPETFYGVERNNVEKNIIPTTWWEGGVALTGELAPGVNYDLAMHSGLNTADGTIRKGRQKVAEATANKAAYTGRIRYTGVAGMEVGVSAQYQDDLMQGGGEREISASLIEAHVAYANDGFGLKALYAEWSLDKAVNAIRAGASKQNGFYIEPSYRMNNVGVFYRLSGWDNAAGNSSDSDYQRQDIGVNYWLAPTAVLKADYFREELADDLNATGYNLGVGYSF</sequence>
<reference evidence="3 4" key="1">
    <citation type="submission" date="2020-12" db="EMBL/GenBank/DDBJ databases">
        <title>Novel Thalassolituus-related marine hydrocarbonoclastic bacteria mediated algae-derived hydrocarbons mineralization in twilight zone of the northern South China Sea.</title>
        <authorList>
            <person name="Dong C."/>
        </authorList>
    </citation>
    <scope>NUCLEOTIDE SEQUENCE [LARGE SCALE GENOMIC DNA]</scope>
    <source>
        <strain evidence="3 4">IMCC1826</strain>
    </source>
</reference>
<evidence type="ECO:0000313" key="4">
    <source>
        <dbReference type="Proteomes" id="UP000714380"/>
    </source>
</evidence>
<proteinExistence type="predicted"/>